<dbReference type="Gene3D" id="1.10.287.70">
    <property type="match status" value="4"/>
</dbReference>
<dbReference type="Gene3D" id="1.20.120.350">
    <property type="entry name" value="Voltage-gated potassium channels. Chain C"/>
    <property type="match status" value="4"/>
</dbReference>
<dbReference type="InterPro" id="IPR043203">
    <property type="entry name" value="VGCC_Ca_Na"/>
</dbReference>
<dbReference type="Proteomes" id="UP000284403">
    <property type="component" value="Unassembled WGS sequence"/>
</dbReference>
<evidence type="ECO:0000256" key="6">
    <source>
        <dbReference type="SAM" id="Phobius"/>
    </source>
</evidence>
<feature type="transmembrane region" description="Helical" evidence="6">
    <location>
        <begin position="1822"/>
        <end position="1842"/>
    </location>
</feature>
<protein>
    <submittedName>
        <fullName evidence="8">Putative calcium channel protein</fullName>
    </submittedName>
</protein>
<feature type="domain" description="Ion transport" evidence="7">
    <location>
        <begin position="2100"/>
        <end position="2346"/>
    </location>
</feature>
<evidence type="ECO:0000256" key="1">
    <source>
        <dbReference type="ARBA" id="ARBA00004141"/>
    </source>
</evidence>
<feature type="compositionally biased region" description="Low complexity" evidence="5">
    <location>
        <begin position="64"/>
        <end position="79"/>
    </location>
</feature>
<feature type="transmembrane region" description="Helical" evidence="6">
    <location>
        <begin position="1862"/>
        <end position="1884"/>
    </location>
</feature>
<dbReference type="SUPFAM" id="SSF81324">
    <property type="entry name" value="Voltage-gated potassium channels"/>
    <property type="match status" value="4"/>
</dbReference>
<feature type="transmembrane region" description="Helical" evidence="6">
    <location>
        <begin position="2102"/>
        <end position="2123"/>
    </location>
</feature>
<feature type="compositionally biased region" description="Low complexity" evidence="5">
    <location>
        <begin position="158"/>
        <end position="170"/>
    </location>
</feature>
<dbReference type="InterPro" id="IPR027359">
    <property type="entry name" value="Volt_channel_dom_sf"/>
</dbReference>
<feature type="transmembrane region" description="Helical" evidence="6">
    <location>
        <begin position="602"/>
        <end position="625"/>
    </location>
</feature>
<evidence type="ECO:0000256" key="2">
    <source>
        <dbReference type="ARBA" id="ARBA00022692"/>
    </source>
</evidence>
<dbReference type="PANTHER" id="PTHR10037:SF62">
    <property type="entry name" value="SODIUM CHANNEL PROTEIN 60E"/>
    <property type="match status" value="1"/>
</dbReference>
<feature type="compositionally biased region" description="Basic and acidic residues" evidence="5">
    <location>
        <begin position="2617"/>
        <end position="2641"/>
    </location>
</feature>
<organism evidence="8 9">
    <name type="scientific">Trypanosoma conorhini</name>
    <dbReference type="NCBI Taxonomy" id="83891"/>
    <lineage>
        <taxon>Eukaryota</taxon>
        <taxon>Discoba</taxon>
        <taxon>Euglenozoa</taxon>
        <taxon>Kinetoplastea</taxon>
        <taxon>Metakinetoplastina</taxon>
        <taxon>Trypanosomatida</taxon>
        <taxon>Trypanosomatidae</taxon>
        <taxon>Trypanosoma</taxon>
    </lineage>
</organism>
<feature type="domain" description="Ion transport" evidence="7">
    <location>
        <begin position="1072"/>
        <end position="1299"/>
    </location>
</feature>
<evidence type="ECO:0000256" key="3">
    <source>
        <dbReference type="ARBA" id="ARBA00022989"/>
    </source>
</evidence>
<dbReference type="EMBL" id="MKKU01000098">
    <property type="protein sequence ID" value="RNF24650.1"/>
    <property type="molecule type" value="Genomic_DNA"/>
</dbReference>
<feature type="transmembrane region" description="Helical" evidence="6">
    <location>
        <begin position="487"/>
        <end position="509"/>
    </location>
</feature>
<dbReference type="GO" id="GO:0001518">
    <property type="term" value="C:voltage-gated sodium channel complex"/>
    <property type="evidence" value="ECO:0007669"/>
    <property type="project" value="TreeGrafter"/>
</dbReference>
<feature type="transmembrane region" description="Helical" evidence="6">
    <location>
        <begin position="391"/>
        <end position="413"/>
    </location>
</feature>
<proteinExistence type="predicted"/>
<dbReference type="Gene3D" id="1.10.238.10">
    <property type="entry name" value="EF-hand"/>
    <property type="match status" value="1"/>
</dbReference>
<evidence type="ECO:0000313" key="9">
    <source>
        <dbReference type="Proteomes" id="UP000284403"/>
    </source>
</evidence>
<keyword evidence="9" id="KW-1185">Reference proteome</keyword>
<feature type="compositionally biased region" description="Polar residues" evidence="5">
    <location>
        <begin position="179"/>
        <end position="199"/>
    </location>
</feature>
<feature type="transmembrane region" description="Helical" evidence="6">
    <location>
        <begin position="1072"/>
        <end position="1090"/>
    </location>
</feature>
<feature type="compositionally biased region" description="Polar residues" evidence="5">
    <location>
        <begin position="837"/>
        <end position="847"/>
    </location>
</feature>
<dbReference type="GO" id="GO:0005248">
    <property type="term" value="F:voltage-gated sodium channel activity"/>
    <property type="evidence" value="ECO:0007669"/>
    <property type="project" value="TreeGrafter"/>
</dbReference>
<accession>A0A422Q3W7</accession>
<feature type="transmembrane region" description="Helical" evidence="6">
    <location>
        <begin position="1273"/>
        <end position="1296"/>
    </location>
</feature>
<keyword evidence="3 6" id="KW-1133">Transmembrane helix</keyword>
<dbReference type="InterPro" id="IPR005821">
    <property type="entry name" value="Ion_trans_dom"/>
</dbReference>
<feature type="transmembrane region" description="Helical" evidence="6">
    <location>
        <begin position="358"/>
        <end position="379"/>
    </location>
</feature>
<feature type="domain" description="Ion transport" evidence="7">
    <location>
        <begin position="1790"/>
        <end position="2043"/>
    </location>
</feature>
<gene>
    <name evidence="8" type="ORF">Tco025E_02477</name>
</gene>
<keyword evidence="4 6" id="KW-0472">Membrane</keyword>
<feature type="transmembrane region" description="Helical" evidence="6">
    <location>
        <begin position="1192"/>
        <end position="1214"/>
    </location>
</feature>
<name>A0A422Q3W7_9TRYP</name>
<feature type="transmembrane region" description="Helical" evidence="6">
    <location>
        <begin position="2319"/>
        <end position="2340"/>
    </location>
</feature>
<evidence type="ECO:0000256" key="5">
    <source>
        <dbReference type="SAM" id="MobiDB-lite"/>
    </source>
</evidence>
<feature type="transmembrane region" description="Helical" evidence="6">
    <location>
        <begin position="2026"/>
        <end position="2050"/>
    </location>
</feature>
<feature type="region of interest" description="Disordered" evidence="5">
    <location>
        <begin position="671"/>
        <end position="698"/>
    </location>
</feature>
<feature type="compositionally biased region" description="Low complexity" evidence="5">
    <location>
        <begin position="2569"/>
        <end position="2584"/>
    </location>
</feature>
<comment type="subcellular location">
    <subcellularLocation>
        <location evidence="1">Membrane</location>
        <topology evidence="1">Multi-pass membrane protein</topology>
    </subcellularLocation>
</comment>
<evidence type="ECO:0000313" key="8">
    <source>
        <dbReference type="EMBL" id="RNF24650.1"/>
    </source>
</evidence>
<reference evidence="8 9" key="1">
    <citation type="journal article" date="2018" name="BMC Genomics">
        <title>Genomic comparison of Trypanosoma conorhini and Trypanosoma rangeli to Trypanosoma cruzi strains of high and low virulence.</title>
        <authorList>
            <person name="Bradwell K.R."/>
            <person name="Koparde V.N."/>
            <person name="Matveyev A.V."/>
            <person name="Serrano M.G."/>
            <person name="Alves J.M."/>
            <person name="Parikh H."/>
            <person name="Huang B."/>
            <person name="Lee V."/>
            <person name="Espinosa-Alvarez O."/>
            <person name="Ortiz P.A."/>
            <person name="Costa-Martins A.G."/>
            <person name="Teixeira M.M."/>
            <person name="Buck G.A."/>
        </authorList>
    </citation>
    <scope>NUCLEOTIDE SEQUENCE [LARGE SCALE GENOMIC DNA]</scope>
    <source>
        <strain evidence="8 9">025E</strain>
    </source>
</reference>
<feature type="compositionally biased region" description="Polar residues" evidence="5">
    <location>
        <begin position="2701"/>
        <end position="2712"/>
    </location>
</feature>
<feature type="region of interest" description="Disordered" evidence="5">
    <location>
        <begin position="1"/>
        <end position="209"/>
    </location>
</feature>
<feature type="region of interest" description="Disordered" evidence="5">
    <location>
        <begin position="2530"/>
        <end position="2557"/>
    </location>
</feature>
<feature type="region of interest" description="Disordered" evidence="5">
    <location>
        <begin position="837"/>
        <end position="864"/>
    </location>
</feature>
<evidence type="ECO:0000256" key="4">
    <source>
        <dbReference type="ARBA" id="ARBA00023136"/>
    </source>
</evidence>
<feature type="compositionally biased region" description="Low complexity" evidence="5">
    <location>
        <begin position="36"/>
        <end position="54"/>
    </location>
</feature>
<feature type="transmembrane region" description="Helical" evidence="6">
    <location>
        <begin position="433"/>
        <end position="450"/>
    </location>
</feature>
<feature type="transmembrane region" description="Helical" evidence="6">
    <location>
        <begin position="1925"/>
        <end position="1945"/>
    </location>
</feature>
<feature type="domain" description="Ion transport" evidence="7">
    <location>
        <begin position="359"/>
        <end position="631"/>
    </location>
</feature>
<dbReference type="RefSeq" id="XP_029230497.1">
    <property type="nucleotide sequence ID" value="XM_029369402.1"/>
</dbReference>
<dbReference type="GeneID" id="40316088"/>
<feature type="transmembrane region" description="Helical" evidence="6">
    <location>
        <begin position="2224"/>
        <end position="2254"/>
    </location>
</feature>
<feature type="region of interest" description="Disordered" evidence="5">
    <location>
        <begin position="2569"/>
        <end position="2712"/>
    </location>
</feature>
<feature type="transmembrane region" description="Helical" evidence="6">
    <location>
        <begin position="1102"/>
        <end position="1123"/>
    </location>
</feature>
<feature type="transmembrane region" description="Helical" evidence="6">
    <location>
        <begin position="1791"/>
        <end position="1810"/>
    </location>
</feature>
<evidence type="ECO:0000259" key="7">
    <source>
        <dbReference type="Pfam" id="PF00520"/>
    </source>
</evidence>
<dbReference type="PANTHER" id="PTHR10037">
    <property type="entry name" value="VOLTAGE-GATED CATION CHANNEL CALCIUM AND SODIUM"/>
    <property type="match status" value="1"/>
</dbReference>
<comment type="caution">
    <text evidence="8">The sequence shown here is derived from an EMBL/GenBank/DDBJ whole genome shotgun (WGS) entry which is preliminary data.</text>
</comment>
<feature type="transmembrane region" description="Helical" evidence="6">
    <location>
        <begin position="2135"/>
        <end position="2153"/>
    </location>
</feature>
<dbReference type="Pfam" id="PF00520">
    <property type="entry name" value="Ion_trans"/>
    <property type="match status" value="4"/>
</dbReference>
<sequence length="2712" mass="305142">MSGTPPLSPPKTGTGEPPKRTPRPPDSGDGRNQKNSSTSSSSSIFPPRGAGRLRLPPPLPPVKGTGTLAPPTGAGTVPAPSHPPLGRLAPLQRNLDGAEGSAAARQSPPPRNPGNAFMPFPGEVPEVDEGGNEHSNNTAGSVQSSQAHVNPLSPSREQQQQQQQQQQSQSTPPRKPTETAGTSSTRSRVLMTPSASQQEARTKSAVSGEEAVEVLCPLQTQTRPTERFFVEFNPGNIGGDRGGGVEVDEDALLFDRFAEYTDDDSFFSSGSCVLEQDPRRLQKDLFRERAVRSVFDTLNLRALTRGRTPQELEDSDRGNASWMFQVHQRAVALHHSSFFVFPPGMKARVVAYNVMHHWLMEFLIILIILGYSIFTASWARYTAPESDKPDFMVFADVFYTVIYGIEILVRMFASGFVLHPRAYFRSPWHWLDTAVFVLMVMNCTYWRYLWNFTAFRLIRVIKACTYLPFSTRIKLLAKSVLRSTCKLFQTSVILVYVLFFFALMGLQLFRGALHHRCVNSVTGVATAQLCRPAATGDYWFYWGHTCESGYLCVADASPNPHYGFRSFDDVGHALLSTFQIMTFQGWTSLLVETNDAVNTLAILYYVFTILFCAWFIPGLYIGVFIEKIEKTSRLFVQKQLQLFDSMLLEQRQRMTKAIKLHDFVERDESGRLRRRAPEEVSGNVSSRAENVGPHAGNGNNLDAASALSSCSERNDGGGGSIKRRTKWTDEQRVQLHLSLTRQRDIAEKCNRKRRVMFKADDNGVAHANGGVKTSSQSAHTTSQMEGGDFALGGRVGMVQHHPLTYTIGASHGSKLPLAIRLENEQGRLQFLRSYQNLEETEETSPQRSAPRVARGIGGGTPNAAGTPFKFHASPMQRGGGHVEESGTSIIATRESAGVIPNRRSVQARANGNAESPSSHTSAYFSAAHDSVAGASQPQELLINDPEGGDFRYATTCGQRWGIIRNILHMFTEGYPRILTQYLWEHKRMQRRFGLLPLNYVNKYEEAALRKLRQKRARRGKLVRQNDHLDESGTDDYSEIEGYNNEDSNQADVGRFSPINMAKNIVENARVTVFNWIMLFLVFANGVFNASRHYGQPNNWDDGLFVAGVCFTSLFMLELIIRIIALGPGPFVCDFFNVLCLIVTVIGFFELGFGHSNSITVLNWVRFLRLLRIAPFAPMRRVTRVLLLGFQDIVYALIFFSVYMFMWILIGMAFFGGRMRQLVTSNDDYRRLGSFDIFSDAAFAVSQAFSYDRDEWLYLSWDGMRARGGYTIMYFLAVVGVAFIFRYLFIAVFAWAWQQEEESEDYAPPTTGKRGPQSRGAPRLRWFDFTVWRSFKHIHGGFERRDVAPDEVFHLNQDMRQQLRIAEAKERFSRESVARRGFSTDPQQVSSNSVSMDGNLASYVMADTQPPQVVVPQFVNVGGQLQRQMSMPSTFEEPPPPPVSAPISQFQAENAQLRFARRYSAVPATAYHQTEGDELHAANMLPLVSTPSDMALQNSTGSAADMAAELEGFAHPQGGRTLGAHGVRGSSSLPNDRHSSVTGHFTTLGYEKPTVMKYGELMEGRPQPNEPEEKGYRGNVPMTGGGIVYEHILLPGPRLRYKHVMVGRRRRVFERCLDCNTHKQMPLRAPPNVQQRTPDELHAEHCHMAAVRSSRQLVLNTIIGYVRLQKELGGPPTREAVETVLGQAWSCGMLLFDSIEYLSCSDIEVREYRTWDRTLEALQLQQWLIGLHVGEEQVGRATLAYILAHQKTQERAAAYSSFHRSWRDRSFFIFSPSNPLRRFVTAIVESSWFEWLILAVIFAAAICLCFYDPRVDTYTSGKYVTLHVLDDIFAVIFAVEMVLKWISMGVVLDLHVAYFWRRWNIFDCFITVVSLIAFAPAYAHFRYLKVMRCFRILGPLRYCSFNRELSKLALTMWDSVPTLANVLLLSLLNYIVWSILAVRLFMGLTHSCTSPSYLNKTSCVDAGERWIGPQRNFDNFYESLLTMFEVSTGSQWLDVIYQGVDGWSTESAPIANRHPSKGLFFIAYYYVSHLVLFSLFAASLIYCYLLAKNAAEDVTDITFEHQLWMRMQRMILRLKPRVALIPLGNSFSRFLHRIVVHPLFEVVMACILFFNLITMSLYWYDNSSRQENALDALQYVWVALFTVEILMRLAAHGLRAFSRWSFSFNVFVTCLSYLQIGLNTTVDHHVPFNVNVLRLLHLGRMLKLVDFLLPLRHHLHLLHEALLLSASSLVNVTLILALAVFVFAVLGMHLIGPVVPVPGGYIDGTYNNFLTFPNALMMVFRLATLEDWVAMLRASVADGNPCPLPNCKTTNWAPVFYVPIVICFALMIVHLYLAVLVDHYVAVARMKASVTRMHDLRRFRDLWSVRDPNARLVLRTKELPELLEALRPPLGLASRNNRVELMRLLREYGIPDHGGKVYYYEVMLPLARRVLAMAFSEEEVNDGTTLESVWRHSESFLRALPTVLVRHASATTAQHFAASYVQAAYRRDKACRQMHQLRANLWREARIACDEHGLPYRDYGFGGISLEDDDPREEAARRGLSIDSPEGKRKQKTAADVTAAAAAAATAGRSASSTRTSEESVNNQLPAARLPGLYQPAIDEKEKRFGPEVPNAVRRHETRSDKLRRKEEERQQQHDPLDRQPSIPAGPRPSAQRAHSTDYQPPLGTDPSAWLQSEIDRRMSATGPTSASAMNVAGTGSGASQPQATAPPS</sequence>
<keyword evidence="2 6" id="KW-0812">Transmembrane</keyword>
<dbReference type="OrthoDB" id="271228at2759"/>
<feature type="compositionally biased region" description="Polar residues" evidence="5">
    <location>
        <begin position="133"/>
        <end position="157"/>
    </location>
</feature>
<feature type="transmembrane region" description="Helical" evidence="6">
    <location>
        <begin position="1130"/>
        <end position="1148"/>
    </location>
</feature>